<feature type="compositionally biased region" description="Polar residues" evidence="1">
    <location>
        <begin position="324"/>
        <end position="343"/>
    </location>
</feature>
<feature type="region of interest" description="Disordered" evidence="1">
    <location>
        <begin position="526"/>
        <end position="557"/>
    </location>
</feature>
<evidence type="ECO:0000256" key="1">
    <source>
        <dbReference type="SAM" id="MobiDB-lite"/>
    </source>
</evidence>
<accession>A0A9J6DGY1</accession>
<sequence>MCQSRRATNKQTLITLKHHLCEEEKEKTCVSRNRTTSLQDKSHDGDVVSIDSLDHTFNNVACVVHHLAFDEEDQQRGRNLDVEQGFADSSSPGHCRRYDSRRSQSAQGDISAQCKKIIERPGDIATAQSLSVCLCVAVFWLGVVMVPGYTFWYFSYVRDVSNGALHSETVDGDVVDLALFTRVMNPSVPPLLARRERADLRLASTATVATTDDVGKKLQSQVTPHWDLGGIARRLATTSQTSITTRTNSRRDFGRVARRFTITSPKYFRPRATSYRDFDYASSSTTHSAYPRNSVGTKASTGVFTTLVADASSMQTILKPEITNGNMSSTTLRLPPTNKLQDSTTERSSHDRAATQFFVTRGSTSCASGCYSEETPLTESSASANGGFSPWTGQTFLGWNVTSFRTGWPFTESAESTDWTEPIFHETTRSASAVESGRLSHAPTSDFTEAGDNSTHTAVHLSTDALETEQRDYKKGAPSLNDSIFTERGAENETSSHVGFGFSEKGDALSYGTSLTEVPHIAFGKRRRNDAKRERTTDEPTRWVDEYDEESDHEEAIPEHLKSHRNVILRGSHRSTARASSGRYI</sequence>
<dbReference type="EMBL" id="JABSTU010000009">
    <property type="protein sequence ID" value="KAH8021168.1"/>
    <property type="molecule type" value="Genomic_DNA"/>
</dbReference>
<feature type="region of interest" description="Disordered" evidence="1">
    <location>
        <begin position="324"/>
        <end position="350"/>
    </location>
</feature>
<feature type="region of interest" description="Disordered" evidence="1">
    <location>
        <begin position="429"/>
        <end position="455"/>
    </location>
</feature>
<feature type="compositionally biased region" description="Basic and acidic residues" evidence="1">
    <location>
        <begin position="531"/>
        <end position="545"/>
    </location>
</feature>
<feature type="compositionally biased region" description="Polar residues" evidence="1">
    <location>
        <begin position="442"/>
        <end position="455"/>
    </location>
</feature>
<comment type="caution">
    <text evidence="3">The sequence shown here is derived from an EMBL/GenBank/DDBJ whole genome shotgun (WGS) entry which is preliminary data.</text>
</comment>
<protein>
    <recommendedName>
        <fullName evidence="5">Transmembrane protein</fullName>
    </recommendedName>
</protein>
<evidence type="ECO:0000313" key="4">
    <source>
        <dbReference type="Proteomes" id="UP000821866"/>
    </source>
</evidence>
<reference evidence="3" key="2">
    <citation type="submission" date="2021-09" db="EMBL/GenBank/DDBJ databases">
        <authorList>
            <person name="Jia N."/>
            <person name="Wang J."/>
            <person name="Shi W."/>
            <person name="Du L."/>
            <person name="Sun Y."/>
            <person name="Zhan W."/>
            <person name="Jiang J."/>
            <person name="Wang Q."/>
            <person name="Zhang B."/>
            <person name="Ji P."/>
            <person name="Sakyi L.B."/>
            <person name="Cui X."/>
            <person name="Yuan T."/>
            <person name="Jiang B."/>
            <person name="Yang W."/>
            <person name="Lam T.T.-Y."/>
            <person name="Chang Q."/>
            <person name="Ding S."/>
            <person name="Wang X."/>
            <person name="Zhu J."/>
            <person name="Ruan X."/>
            <person name="Zhao L."/>
            <person name="Wei J."/>
            <person name="Que T."/>
            <person name="Du C."/>
            <person name="Cheng J."/>
            <person name="Dai P."/>
            <person name="Han X."/>
            <person name="Huang E."/>
            <person name="Gao Y."/>
            <person name="Liu J."/>
            <person name="Shao H."/>
            <person name="Ye R."/>
            <person name="Li L."/>
            <person name="Wei W."/>
            <person name="Wang X."/>
            <person name="Wang C."/>
            <person name="Huo Q."/>
            <person name="Li W."/>
            <person name="Guo W."/>
            <person name="Chen H."/>
            <person name="Chen S."/>
            <person name="Zhou L."/>
            <person name="Zhou L."/>
            <person name="Ni X."/>
            <person name="Tian J."/>
            <person name="Zhou Y."/>
            <person name="Sheng Y."/>
            <person name="Liu T."/>
            <person name="Pan Y."/>
            <person name="Xia L."/>
            <person name="Li J."/>
            <person name="Zhao F."/>
            <person name="Cao W."/>
        </authorList>
    </citation>
    <scope>NUCLEOTIDE SEQUENCE</scope>
    <source>
        <strain evidence="3">Rmic-2018</strain>
        <tissue evidence="3">Larvae</tissue>
    </source>
</reference>
<evidence type="ECO:0008006" key="5">
    <source>
        <dbReference type="Google" id="ProtNLM"/>
    </source>
</evidence>
<keyword evidence="4" id="KW-1185">Reference proteome</keyword>
<proteinExistence type="predicted"/>
<evidence type="ECO:0000256" key="2">
    <source>
        <dbReference type="SAM" id="Phobius"/>
    </source>
</evidence>
<feature type="region of interest" description="Disordered" evidence="1">
    <location>
        <begin position="84"/>
        <end position="104"/>
    </location>
</feature>
<reference evidence="3" key="1">
    <citation type="journal article" date="2020" name="Cell">
        <title>Large-Scale Comparative Analyses of Tick Genomes Elucidate Their Genetic Diversity and Vector Capacities.</title>
        <authorList>
            <consortium name="Tick Genome and Microbiome Consortium (TIGMIC)"/>
            <person name="Jia N."/>
            <person name="Wang J."/>
            <person name="Shi W."/>
            <person name="Du L."/>
            <person name="Sun Y."/>
            <person name="Zhan W."/>
            <person name="Jiang J.F."/>
            <person name="Wang Q."/>
            <person name="Zhang B."/>
            <person name="Ji P."/>
            <person name="Bell-Sakyi L."/>
            <person name="Cui X.M."/>
            <person name="Yuan T.T."/>
            <person name="Jiang B.G."/>
            <person name="Yang W.F."/>
            <person name="Lam T.T."/>
            <person name="Chang Q.C."/>
            <person name="Ding S.J."/>
            <person name="Wang X.J."/>
            <person name="Zhu J.G."/>
            <person name="Ruan X.D."/>
            <person name="Zhao L."/>
            <person name="Wei J.T."/>
            <person name="Ye R.Z."/>
            <person name="Que T.C."/>
            <person name="Du C.H."/>
            <person name="Zhou Y.H."/>
            <person name="Cheng J.X."/>
            <person name="Dai P.F."/>
            <person name="Guo W.B."/>
            <person name="Han X.H."/>
            <person name="Huang E.J."/>
            <person name="Li L.F."/>
            <person name="Wei W."/>
            <person name="Gao Y.C."/>
            <person name="Liu J.Z."/>
            <person name="Shao H.Z."/>
            <person name="Wang X."/>
            <person name="Wang C.C."/>
            <person name="Yang T.C."/>
            <person name="Huo Q.B."/>
            <person name="Li W."/>
            <person name="Chen H.Y."/>
            <person name="Chen S.E."/>
            <person name="Zhou L.G."/>
            <person name="Ni X.B."/>
            <person name="Tian J.H."/>
            <person name="Sheng Y."/>
            <person name="Liu T."/>
            <person name="Pan Y.S."/>
            <person name="Xia L.Y."/>
            <person name="Li J."/>
            <person name="Zhao F."/>
            <person name="Cao W.C."/>
        </authorList>
    </citation>
    <scope>NUCLEOTIDE SEQUENCE</scope>
    <source>
        <strain evidence="3">Rmic-2018</strain>
    </source>
</reference>
<gene>
    <name evidence="3" type="ORF">HPB51_012563</name>
</gene>
<dbReference type="Proteomes" id="UP000821866">
    <property type="component" value="Chromosome 7"/>
</dbReference>
<evidence type="ECO:0000313" key="3">
    <source>
        <dbReference type="EMBL" id="KAH8021168.1"/>
    </source>
</evidence>
<dbReference type="AlphaFoldDB" id="A0A9J6DGY1"/>
<keyword evidence="2" id="KW-0812">Transmembrane</keyword>
<organism evidence="3 4">
    <name type="scientific">Rhipicephalus microplus</name>
    <name type="common">Cattle tick</name>
    <name type="synonym">Boophilus microplus</name>
    <dbReference type="NCBI Taxonomy" id="6941"/>
    <lineage>
        <taxon>Eukaryota</taxon>
        <taxon>Metazoa</taxon>
        <taxon>Ecdysozoa</taxon>
        <taxon>Arthropoda</taxon>
        <taxon>Chelicerata</taxon>
        <taxon>Arachnida</taxon>
        <taxon>Acari</taxon>
        <taxon>Parasitiformes</taxon>
        <taxon>Ixodida</taxon>
        <taxon>Ixodoidea</taxon>
        <taxon>Ixodidae</taxon>
        <taxon>Rhipicephalinae</taxon>
        <taxon>Rhipicephalus</taxon>
        <taxon>Boophilus</taxon>
    </lineage>
</organism>
<keyword evidence="2" id="KW-0472">Membrane</keyword>
<name>A0A9J6DGY1_RHIMP</name>
<keyword evidence="2" id="KW-1133">Transmembrane helix</keyword>
<feature type="transmembrane region" description="Helical" evidence="2">
    <location>
        <begin position="130"/>
        <end position="154"/>
    </location>
</feature>